<dbReference type="EMBL" id="ATNM01000139">
    <property type="protein sequence ID" value="EPR66826.1"/>
    <property type="molecule type" value="Genomic_DNA"/>
</dbReference>
<sequence length="44" mass="5375">MYLGFIEFQIIYKLTKAKLFFEKKIIMFVSSLFNPDYALRFLFV</sequence>
<comment type="caution">
    <text evidence="1">The sequence shown here is derived from an EMBL/GenBank/DDBJ whole genome shotgun (WGS) entry which is preliminary data.</text>
</comment>
<evidence type="ECO:0000313" key="1">
    <source>
        <dbReference type="EMBL" id="EPR66826.1"/>
    </source>
</evidence>
<proteinExistence type="predicted"/>
<reference evidence="1 2" key="1">
    <citation type="journal article" date="2013" name="Genome Announc.">
        <title>Draft Genome Sequence of Cyclobacterium qasimii Strain M12-11BT, Isolated from Arctic Marine Sediment.</title>
        <authorList>
            <person name="Shivaji S."/>
            <person name="Ara S."/>
            <person name="Singh A."/>
            <person name="Kumar Pinnaka A."/>
        </authorList>
    </citation>
    <scope>NUCLEOTIDE SEQUENCE [LARGE SCALE GENOMIC DNA]</scope>
    <source>
        <strain evidence="1 2">M12-11B</strain>
    </source>
</reference>
<dbReference type="AlphaFoldDB" id="S7VA57"/>
<gene>
    <name evidence="1" type="ORF">ADICYQ_4087</name>
</gene>
<evidence type="ECO:0000313" key="2">
    <source>
        <dbReference type="Proteomes" id="UP000014974"/>
    </source>
</evidence>
<name>S7VA57_9BACT</name>
<dbReference type="STRING" id="641524.ADICYQ_4087"/>
<accession>S7VA57</accession>
<dbReference type="Proteomes" id="UP000014974">
    <property type="component" value="Unassembled WGS sequence"/>
</dbReference>
<protein>
    <submittedName>
        <fullName evidence="1">Uncharacterized protein</fullName>
    </submittedName>
</protein>
<organism evidence="1 2">
    <name type="scientific">Cyclobacterium qasimii M12-11B</name>
    <dbReference type="NCBI Taxonomy" id="641524"/>
    <lineage>
        <taxon>Bacteria</taxon>
        <taxon>Pseudomonadati</taxon>
        <taxon>Bacteroidota</taxon>
        <taxon>Cytophagia</taxon>
        <taxon>Cytophagales</taxon>
        <taxon>Cyclobacteriaceae</taxon>
        <taxon>Cyclobacterium</taxon>
    </lineage>
</organism>